<dbReference type="Proteomes" id="UP000254893">
    <property type="component" value="Unassembled WGS sequence"/>
</dbReference>
<evidence type="ECO:0000313" key="4">
    <source>
        <dbReference type="EMBL" id="SUJ29828.1"/>
    </source>
</evidence>
<name>A0A380CV74_SPHSI</name>
<gene>
    <name evidence="4" type="primary">acuC</name>
    <name evidence="4" type="ORF">NCTC11388_04676</name>
</gene>
<dbReference type="EMBL" id="UGYW01000002">
    <property type="protein sequence ID" value="SUJ29828.1"/>
    <property type="molecule type" value="Genomic_DNA"/>
</dbReference>
<evidence type="ECO:0000313" key="5">
    <source>
        <dbReference type="Proteomes" id="UP000254893"/>
    </source>
</evidence>
<dbReference type="InterPro" id="IPR037138">
    <property type="entry name" value="His_deacetylse_dom_sf"/>
</dbReference>
<dbReference type="Pfam" id="PF00850">
    <property type="entry name" value="Hist_deacetyl"/>
    <property type="match status" value="1"/>
</dbReference>
<evidence type="ECO:0000256" key="2">
    <source>
        <dbReference type="ARBA" id="ARBA00022801"/>
    </source>
</evidence>
<proteinExistence type="inferred from homology"/>
<protein>
    <submittedName>
        <fullName evidence="4">Acetoin utilization protein AcuC</fullName>
    </submittedName>
</protein>
<comment type="similarity">
    <text evidence="1">Belongs to the histone deacetylase family.</text>
</comment>
<evidence type="ECO:0000256" key="1">
    <source>
        <dbReference type="ARBA" id="ARBA00005947"/>
    </source>
</evidence>
<dbReference type="PANTHER" id="PTHR10625">
    <property type="entry name" value="HISTONE DEACETYLASE HDAC1-RELATED"/>
    <property type="match status" value="1"/>
</dbReference>
<dbReference type="SUPFAM" id="SSF52768">
    <property type="entry name" value="Arginase/deacetylase"/>
    <property type="match status" value="1"/>
</dbReference>
<dbReference type="AlphaFoldDB" id="A0A380CV74"/>
<evidence type="ECO:0000259" key="3">
    <source>
        <dbReference type="Pfam" id="PF00850"/>
    </source>
</evidence>
<accession>A0A380CV74</accession>
<feature type="domain" description="Histone deacetylase" evidence="3">
    <location>
        <begin position="55"/>
        <end position="322"/>
    </location>
</feature>
<organism evidence="4 5">
    <name type="scientific">Sphingobacterium spiritivorum</name>
    <name type="common">Flavobacterium spiritivorum</name>
    <dbReference type="NCBI Taxonomy" id="258"/>
    <lineage>
        <taxon>Bacteria</taxon>
        <taxon>Pseudomonadati</taxon>
        <taxon>Bacteroidota</taxon>
        <taxon>Sphingobacteriia</taxon>
        <taxon>Sphingobacteriales</taxon>
        <taxon>Sphingobacteriaceae</taxon>
        <taxon>Sphingobacterium</taxon>
    </lineage>
</organism>
<dbReference type="PANTHER" id="PTHR10625:SF19">
    <property type="entry name" value="HISTONE DEACETYLASE 12"/>
    <property type="match status" value="1"/>
</dbReference>
<dbReference type="InterPro" id="IPR000286">
    <property type="entry name" value="HDACs"/>
</dbReference>
<dbReference type="RefSeq" id="WP_115171811.1">
    <property type="nucleotide sequence ID" value="NZ_UGYW01000002.1"/>
</dbReference>
<dbReference type="GO" id="GO:0040029">
    <property type="term" value="P:epigenetic regulation of gene expression"/>
    <property type="evidence" value="ECO:0007669"/>
    <property type="project" value="TreeGrafter"/>
</dbReference>
<keyword evidence="2" id="KW-0378">Hydrolase</keyword>
<dbReference type="GO" id="GO:0004407">
    <property type="term" value="F:histone deacetylase activity"/>
    <property type="evidence" value="ECO:0007669"/>
    <property type="project" value="InterPro"/>
</dbReference>
<dbReference type="Gene3D" id="3.40.800.20">
    <property type="entry name" value="Histone deacetylase domain"/>
    <property type="match status" value="1"/>
</dbReference>
<dbReference type="PRINTS" id="PR01270">
    <property type="entry name" value="HDASUPER"/>
</dbReference>
<dbReference type="InterPro" id="IPR023696">
    <property type="entry name" value="Ureohydrolase_dom_sf"/>
</dbReference>
<sequence>MLNFISKSNISIGFRGSRATTFLYLRHQIENFVLLKIAFHNAYIHPLREGHRFPMLKYELIPMQLIHEGLVSKDSFFEPELVAEEIACLAHDESYVRDLFELTLDARMIRRIGFPLTDSLIRRERLIVDGTIRTALFAMQYGIAFNVAGGTHHAGYAYGEGFCLLNDQAIAAAYLLAEQKVHKILIIDLDVHQGNGTANIFKDSKEVFTFSMHGAKNFPFIKEQSHLDISLEDGITDKNYLSQLTTVLPDLFEKVAPDFVFYQAGVDVLATDKLGKLKLSPEACKERDYIVLSLCRQLDIPVQVSMGGGYSEHIRDIVNAHIQTYRTAIELYNF</sequence>
<dbReference type="CDD" id="cd09993">
    <property type="entry name" value="HDAC_classIV"/>
    <property type="match status" value="1"/>
</dbReference>
<reference evidence="4 5" key="1">
    <citation type="submission" date="2018-06" db="EMBL/GenBank/DDBJ databases">
        <authorList>
            <consortium name="Pathogen Informatics"/>
            <person name="Doyle S."/>
        </authorList>
    </citation>
    <scope>NUCLEOTIDE SEQUENCE [LARGE SCALE GENOMIC DNA]</scope>
    <source>
        <strain evidence="4 5">NCTC11388</strain>
    </source>
</reference>
<dbReference type="GO" id="GO:0016787">
    <property type="term" value="F:hydrolase activity"/>
    <property type="evidence" value="ECO:0007669"/>
    <property type="project" value="UniProtKB-KW"/>
</dbReference>
<dbReference type="InterPro" id="IPR023801">
    <property type="entry name" value="His_deacetylse_dom"/>
</dbReference>
<dbReference type="InterPro" id="IPR044150">
    <property type="entry name" value="HDAC_classIV"/>
</dbReference>